<evidence type="ECO:0000313" key="3">
    <source>
        <dbReference type="EMBL" id="CAL8119611.1"/>
    </source>
</evidence>
<comment type="caution">
    <text evidence="3">The sequence shown here is derived from an EMBL/GenBank/DDBJ whole genome shotgun (WGS) entry which is preliminary data.</text>
</comment>
<evidence type="ECO:0000313" key="4">
    <source>
        <dbReference type="Proteomes" id="UP001642540"/>
    </source>
</evidence>
<feature type="region of interest" description="Disordered" evidence="1">
    <location>
        <begin position="100"/>
        <end position="121"/>
    </location>
</feature>
<feature type="signal peptide" evidence="2">
    <location>
        <begin position="1"/>
        <end position="19"/>
    </location>
</feature>
<dbReference type="EMBL" id="CAXLJM020000061">
    <property type="protein sequence ID" value="CAL8119611.1"/>
    <property type="molecule type" value="Genomic_DNA"/>
</dbReference>
<protein>
    <submittedName>
        <fullName evidence="3">Uncharacterized protein</fullName>
    </submittedName>
</protein>
<proteinExistence type="predicted"/>
<keyword evidence="4" id="KW-1185">Reference proteome</keyword>
<feature type="chain" id="PRO_5045865491" evidence="2">
    <location>
        <begin position="20"/>
        <end position="148"/>
    </location>
</feature>
<organism evidence="3 4">
    <name type="scientific">Orchesella dallaii</name>
    <dbReference type="NCBI Taxonomy" id="48710"/>
    <lineage>
        <taxon>Eukaryota</taxon>
        <taxon>Metazoa</taxon>
        <taxon>Ecdysozoa</taxon>
        <taxon>Arthropoda</taxon>
        <taxon>Hexapoda</taxon>
        <taxon>Collembola</taxon>
        <taxon>Entomobryomorpha</taxon>
        <taxon>Entomobryoidea</taxon>
        <taxon>Orchesellidae</taxon>
        <taxon>Orchesellinae</taxon>
        <taxon>Orchesella</taxon>
    </lineage>
</organism>
<gene>
    <name evidence="3" type="ORF">ODALV1_LOCUS18635</name>
</gene>
<evidence type="ECO:0000256" key="1">
    <source>
        <dbReference type="SAM" id="MobiDB-lite"/>
    </source>
</evidence>
<name>A0ABP1RBC7_9HEXA</name>
<reference evidence="3 4" key="1">
    <citation type="submission" date="2024-08" db="EMBL/GenBank/DDBJ databases">
        <authorList>
            <person name="Cucini C."/>
            <person name="Frati F."/>
        </authorList>
    </citation>
    <scope>NUCLEOTIDE SEQUENCE [LARGE SCALE GENOMIC DNA]</scope>
</reference>
<sequence>MNTLLLILIISSTSISVQGSEDVQNATEWIINKAEALEPILTPMNLTTAMQYLSQFYNTVSKSNHTDSIPKPAKAQAHLVNTGNTDRKSIDEDSIPKLPAYLSSADNAGPKSTETQASDSENSRNNLTYIQYYFILHVAAIYLFAGMW</sequence>
<feature type="compositionally biased region" description="Polar residues" evidence="1">
    <location>
        <begin position="104"/>
        <end position="121"/>
    </location>
</feature>
<accession>A0ABP1RBC7</accession>
<keyword evidence="2" id="KW-0732">Signal</keyword>
<evidence type="ECO:0000256" key="2">
    <source>
        <dbReference type="SAM" id="SignalP"/>
    </source>
</evidence>
<dbReference type="Proteomes" id="UP001642540">
    <property type="component" value="Unassembled WGS sequence"/>
</dbReference>